<feature type="transmembrane region" description="Helical" evidence="4">
    <location>
        <begin position="280"/>
        <end position="302"/>
    </location>
</feature>
<dbReference type="GO" id="GO:0000287">
    <property type="term" value="F:magnesium ion binding"/>
    <property type="evidence" value="ECO:0007669"/>
    <property type="project" value="TreeGrafter"/>
</dbReference>
<sequence>MYIYFMQKVHTYNNLTWIDIMNPTREEVMNIMAQYHLAPYIAEELLTPSPRPKVDVFEDCLFLVLHFPSTNDSKTTETPDEHEIDFIIGQEALITTHYHPIESIIEFEKMIEYSSIMDRDNLGTNGGFLFTHLVRTIYKNLDATIATFNNQLRNIETKIFSGEEQAMVSDLSSLNRRILDYRRSLRFQGITLAELERHATPILGRECEYLFNRLGAHYRELMNTLDSDKQLLEDLQKTNDMLLTTRTNNIMRIVGILAFILIPLSIGVDIIVAFEMMERYPMNAIIVLLSSIVVILIMIALFTKKRWL</sequence>
<dbReference type="EMBL" id="MFUQ01000015">
    <property type="protein sequence ID" value="OGI83539.1"/>
    <property type="molecule type" value="Genomic_DNA"/>
</dbReference>
<evidence type="ECO:0000313" key="6">
    <source>
        <dbReference type="Proteomes" id="UP000179448"/>
    </source>
</evidence>
<dbReference type="PANTHER" id="PTHR46494:SF1">
    <property type="entry name" value="CORA FAMILY METAL ION TRANSPORTER (EUROFUNG)"/>
    <property type="match status" value="1"/>
</dbReference>
<keyword evidence="2" id="KW-0813">Transport</keyword>
<dbReference type="InterPro" id="IPR045861">
    <property type="entry name" value="CorA_cytoplasmic_dom"/>
</dbReference>
<dbReference type="GO" id="GO:0015087">
    <property type="term" value="F:cobalt ion transmembrane transporter activity"/>
    <property type="evidence" value="ECO:0007669"/>
    <property type="project" value="TreeGrafter"/>
</dbReference>
<evidence type="ECO:0000313" key="5">
    <source>
        <dbReference type="EMBL" id="OGI83539.1"/>
    </source>
</evidence>
<dbReference type="GO" id="GO:0050897">
    <property type="term" value="F:cobalt ion binding"/>
    <property type="evidence" value="ECO:0007669"/>
    <property type="project" value="TreeGrafter"/>
</dbReference>
<dbReference type="PANTHER" id="PTHR46494">
    <property type="entry name" value="CORA FAMILY METAL ION TRANSPORTER (EUROFUNG)"/>
    <property type="match status" value="1"/>
</dbReference>
<dbReference type="Gene3D" id="3.30.460.20">
    <property type="entry name" value="CorA soluble domain-like"/>
    <property type="match status" value="1"/>
</dbReference>
<dbReference type="STRING" id="1801766.A2997_00350"/>
<reference evidence="5 6" key="1">
    <citation type="journal article" date="2016" name="Nat. Commun.">
        <title>Thousands of microbial genomes shed light on interconnected biogeochemical processes in an aquifer system.</title>
        <authorList>
            <person name="Anantharaman K."/>
            <person name="Brown C.T."/>
            <person name="Hug L.A."/>
            <person name="Sharon I."/>
            <person name="Castelle C.J."/>
            <person name="Probst A.J."/>
            <person name="Thomas B.C."/>
            <person name="Singh A."/>
            <person name="Wilkins M.J."/>
            <person name="Karaoz U."/>
            <person name="Brodie E.L."/>
            <person name="Williams K.H."/>
            <person name="Hubbard S.S."/>
            <person name="Banfield J.F."/>
        </authorList>
    </citation>
    <scope>NUCLEOTIDE SEQUENCE [LARGE SCALE GENOMIC DNA]</scope>
</reference>
<keyword evidence="4" id="KW-0812">Transmembrane</keyword>
<name>A0A1F6WNS7_9BACT</name>
<accession>A0A1F6WNS7</accession>
<dbReference type="SUPFAM" id="SSF143865">
    <property type="entry name" value="CorA soluble domain-like"/>
    <property type="match status" value="1"/>
</dbReference>
<comment type="subcellular location">
    <subcellularLocation>
        <location evidence="1">Cell membrane</location>
        <topology evidence="1">Multi-pass membrane protein</topology>
    </subcellularLocation>
</comment>
<dbReference type="Gene3D" id="1.20.58.340">
    <property type="entry name" value="Magnesium transport protein CorA, transmembrane region"/>
    <property type="match status" value="1"/>
</dbReference>
<evidence type="ECO:0000256" key="1">
    <source>
        <dbReference type="ARBA" id="ARBA00004651"/>
    </source>
</evidence>
<proteinExistence type="predicted"/>
<dbReference type="GO" id="GO:0015095">
    <property type="term" value="F:magnesium ion transmembrane transporter activity"/>
    <property type="evidence" value="ECO:0007669"/>
    <property type="project" value="TreeGrafter"/>
</dbReference>
<organism evidence="5 6">
    <name type="scientific">Candidatus Nomurabacteria bacterium RIFCSPLOWO2_01_FULL_36_10b</name>
    <dbReference type="NCBI Taxonomy" id="1801766"/>
    <lineage>
        <taxon>Bacteria</taxon>
        <taxon>Candidatus Nomuraibacteriota</taxon>
    </lineage>
</organism>
<keyword evidence="4" id="KW-0472">Membrane</keyword>
<dbReference type="Proteomes" id="UP000179448">
    <property type="component" value="Unassembled WGS sequence"/>
</dbReference>
<gene>
    <name evidence="5" type="ORF">A2997_00350</name>
</gene>
<evidence type="ECO:0008006" key="7">
    <source>
        <dbReference type="Google" id="ProtNLM"/>
    </source>
</evidence>
<dbReference type="AlphaFoldDB" id="A0A1F6WNS7"/>
<keyword evidence="4" id="KW-1133">Transmembrane helix</keyword>
<keyword evidence="3" id="KW-1003">Cell membrane</keyword>
<evidence type="ECO:0000256" key="2">
    <source>
        <dbReference type="ARBA" id="ARBA00022448"/>
    </source>
</evidence>
<dbReference type="InterPro" id="IPR002523">
    <property type="entry name" value="MgTranspt_CorA/ZnTranspt_ZntB"/>
</dbReference>
<dbReference type="GO" id="GO:0005886">
    <property type="term" value="C:plasma membrane"/>
    <property type="evidence" value="ECO:0007669"/>
    <property type="project" value="UniProtKB-SubCell"/>
</dbReference>
<evidence type="ECO:0000256" key="4">
    <source>
        <dbReference type="SAM" id="Phobius"/>
    </source>
</evidence>
<protein>
    <recommendedName>
        <fullName evidence="7">Magnesium transporter CorA</fullName>
    </recommendedName>
</protein>
<dbReference type="Pfam" id="PF01544">
    <property type="entry name" value="CorA"/>
    <property type="match status" value="1"/>
</dbReference>
<feature type="transmembrane region" description="Helical" evidence="4">
    <location>
        <begin position="253"/>
        <end position="274"/>
    </location>
</feature>
<evidence type="ECO:0000256" key="3">
    <source>
        <dbReference type="ARBA" id="ARBA00022475"/>
    </source>
</evidence>
<comment type="caution">
    <text evidence="5">The sequence shown here is derived from an EMBL/GenBank/DDBJ whole genome shotgun (WGS) entry which is preliminary data.</text>
</comment>